<name>A0ACB7TE21_HYAAI</name>
<comment type="caution">
    <text evidence="1">The sequence shown here is derived from an EMBL/GenBank/DDBJ whole genome shotgun (WGS) entry which is preliminary data.</text>
</comment>
<gene>
    <name evidence="1" type="ORF">HPB50_016008</name>
</gene>
<dbReference type="Proteomes" id="UP000821845">
    <property type="component" value="Chromosome 10"/>
</dbReference>
<evidence type="ECO:0000313" key="1">
    <source>
        <dbReference type="EMBL" id="KAH6943104.1"/>
    </source>
</evidence>
<proteinExistence type="predicted"/>
<accession>A0ACB7TE21</accession>
<keyword evidence="2" id="KW-1185">Reference proteome</keyword>
<reference evidence="1" key="1">
    <citation type="submission" date="2020-05" db="EMBL/GenBank/DDBJ databases">
        <title>Large-scale comparative analyses of tick genomes elucidate their genetic diversity and vector capacities.</title>
        <authorList>
            <person name="Jia N."/>
            <person name="Wang J."/>
            <person name="Shi W."/>
            <person name="Du L."/>
            <person name="Sun Y."/>
            <person name="Zhan W."/>
            <person name="Jiang J."/>
            <person name="Wang Q."/>
            <person name="Zhang B."/>
            <person name="Ji P."/>
            <person name="Sakyi L.B."/>
            <person name="Cui X."/>
            <person name="Yuan T."/>
            <person name="Jiang B."/>
            <person name="Yang W."/>
            <person name="Lam T.T.-Y."/>
            <person name="Chang Q."/>
            <person name="Ding S."/>
            <person name="Wang X."/>
            <person name="Zhu J."/>
            <person name="Ruan X."/>
            <person name="Zhao L."/>
            <person name="Wei J."/>
            <person name="Que T."/>
            <person name="Du C."/>
            <person name="Cheng J."/>
            <person name="Dai P."/>
            <person name="Han X."/>
            <person name="Huang E."/>
            <person name="Gao Y."/>
            <person name="Liu J."/>
            <person name="Shao H."/>
            <person name="Ye R."/>
            <person name="Li L."/>
            <person name="Wei W."/>
            <person name="Wang X."/>
            <person name="Wang C."/>
            <person name="Yang T."/>
            <person name="Huo Q."/>
            <person name="Li W."/>
            <person name="Guo W."/>
            <person name="Chen H."/>
            <person name="Zhou L."/>
            <person name="Ni X."/>
            <person name="Tian J."/>
            <person name="Zhou Y."/>
            <person name="Sheng Y."/>
            <person name="Liu T."/>
            <person name="Pan Y."/>
            <person name="Xia L."/>
            <person name="Li J."/>
            <person name="Zhao F."/>
            <person name="Cao W."/>
        </authorList>
    </citation>
    <scope>NUCLEOTIDE SEQUENCE</scope>
    <source>
        <strain evidence="1">Hyas-2018</strain>
    </source>
</reference>
<evidence type="ECO:0000313" key="2">
    <source>
        <dbReference type="Proteomes" id="UP000821845"/>
    </source>
</evidence>
<sequence>MFYERRVRRSNNKGAVLRLRPNLGFDSLSEQLRLVQDPSGVKELHLTNCVVPNEVQVACIIERFPELRTLRCLSCALKPSQLFILILHRLHHLVEVEFSVVLETGAERELRILESLQLPPENASPAPKVRCMYVEVGYDHNFPLVSMIVRSCPKLVDLHVHFVQGNFWKTLLECRDILAERAHVEAFRFTSEQRTSCQHEWMAPLQFTNCAAICANVSRRKSTTPWSCLQLHELADGSRDHWTMPSQLVAVIVAFDDGVTAQYIEAARTRHNWERVHELCLVLLPQEASSDTFYPIAGVACFDSIRLFLSEALENIVELNISAFHFGPGMQLSAVLQGGSLKRLKSLSASPCNFSSTSSMQCLAEGRPRFKELDVRIETTGRLQRCGVCEHFVVCPGEAGQPGSSPSAVFRDRLAILTLANLQVSGCLWYIKSCGKASTVRISGCSWPLNANYDLLIQALASTGAPSCLVLEGQSLEFADMSLRESLFRLPNLEQLFLLSELPLSDEFVDASMGPICDGLLRLMCLHVHYRSVDDGARDVRKSWILDAGSTERRFYVVPNSPCLQFCSTATFIGLAKPMNRSFVPTIRQQ</sequence>
<dbReference type="EMBL" id="CM023490">
    <property type="protein sequence ID" value="KAH6943104.1"/>
    <property type="molecule type" value="Genomic_DNA"/>
</dbReference>
<protein>
    <submittedName>
        <fullName evidence="1">Uncharacterized protein</fullName>
    </submittedName>
</protein>
<organism evidence="1 2">
    <name type="scientific">Hyalomma asiaticum</name>
    <name type="common">Tick</name>
    <dbReference type="NCBI Taxonomy" id="266040"/>
    <lineage>
        <taxon>Eukaryota</taxon>
        <taxon>Metazoa</taxon>
        <taxon>Ecdysozoa</taxon>
        <taxon>Arthropoda</taxon>
        <taxon>Chelicerata</taxon>
        <taxon>Arachnida</taxon>
        <taxon>Acari</taxon>
        <taxon>Parasitiformes</taxon>
        <taxon>Ixodida</taxon>
        <taxon>Ixodoidea</taxon>
        <taxon>Ixodidae</taxon>
        <taxon>Hyalomminae</taxon>
        <taxon>Hyalomma</taxon>
    </lineage>
</organism>